<dbReference type="GeneID" id="80452025"/>
<evidence type="ECO:0000256" key="15">
    <source>
        <dbReference type="PIRNR" id="PIRNR004491"/>
    </source>
</evidence>
<evidence type="ECO:0000256" key="3">
    <source>
        <dbReference type="ARBA" id="ARBA00005201"/>
    </source>
</evidence>
<dbReference type="PANTHER" id="PTHR22749">
    <property type="entry name" value="RIBOFLAVIN KINASE/FMN ADENYLYLTRANSFERASE"/>
    <property type="match status" value="1"/>
</dbReference>
<dbReference type="GO" id="GO:0006747">
    <property type="term" value="P:FAD biosynthetic process"/>
    <property type="evidence" value="ECO:0007669"/>
    <property type="project" value="UniProtKB-UniRule"/>
</dbReference>
<evidence type="ECO:0000256" key="12">
    <source>
        <dbReference type="ARBA" id="ARBA00023268"/>
    </source>
</evidence>
<protein>
    <recommendedName>
        <fullName evidence="15">Riboflavin biosynthesis protein</fullName>
    </recommendedName>
    <domain>
        <recommendedName>
            <fullName evidence="15">Riboflavin kinase</fullName>
            <ecNumber evidence="15">2.7.1.26</ecNumber>
        </recommendedName>
        <alternativeName>
            <fullName evidence="15">Flavokinase</fullName>
        </alternativeName>
    </domain>
    <domain>
        <recommendedName>
            <fullName evidence="15">FMN adenylyltransferase</fullName>
            <ecNumber evidence="15">2.7.7.2</ecNumber>
        </recommendedName>
        <alternativeName>
            <fullName evidence="15">FAD pyrophosphorylase</fullName>
        </alternativeName>
        <alternativeName>
            <fullName evidence="15">FAD synthase</fullName>
        </alternativeName>
    </domain>
</protein>
<keyword evidence="12" id="KW-0511">Multifunctional enzyme</keyword>
<dbReference type="FunFam" id="2.40.30.30:FF:000003">
    <property type="entry name" value="Riboflavin biosynthesis protein"/>
    <property type="match status" value="1"/>
</dbReference>
<dbReference type="Gene3D" id="2.40.30.30">
    <property type="entry name" value="Riboflavin kinase-like"/>
    <property type="match status" value="1"/>
</dbReference>
<dbReference type="OrthoDB" id="9803667at2"/>
<dbReference type="Gene3D" id="3.40.50.620">
    <property type="entry name" value="HUPs"/>
    <property type="match status" value="1"/>
</dbReference>
<dbReference type="SMART" id="SM00904">
    <property type="entry name" value="Flavokinase"/>
    <property type="match status" value="1"/>
</dbReference>
<dbReference type="InterPro" id="IPR023465">
    <property type="entry name" value="Riboflavin_kinase_dom_sf"/>
</dbReference>
<dbReference type="UniPathway" id="UPA00276">
    <property type="reaction ID" value="UER00406"/>
</dbReference>
<dbReference type="GO" id="GO:0009231">
    <property type="term" value="P:riboflavin biosynthetic process"/>
    <property type="evidence" value="ECO:0007669"/>
    <property type="project" value="InterPro"/>
</dbReference>
<dbReference type="GO" id="GO:0003919">
    <property type="term" value="F:FMN adenylyltransferase activity"/>
    <property type="evidence" value="ECO:0007669"/>
    <property type="project" value="UniProtKB-UniRule"/>
</dbReference>
<evidence type="ECO:0000256" key="11">
    <source>
        <dbReference type="ARBA" id="ARBA00022840"/>
    </source>
</evidence>
<dbReference type="AlphaFoldDB" id="A0A173LWZ9"/>
<evidence type="ECO:0000259" key="16">
    <source>
        <dbReference type="SMART" id="SM00904"/>
    </source>
</evidence>
<comment type="function">
    <text evidence="1">Catalyzes the phosphorylation of riboflavin to FMN followed by the adenylation of FMN to FAD.</text>
</comment>
<dbReference type="RefSeq" id="WP_096381697.1">
    <property type="nucleotide sequence ID" value="NZ_AP017457.1"/>
</dbReference>
<dbReference type="NCBIfam" id="TIGR00125">
    <property type="entry name" value="cyt_tran_rel"/>
    <property type="match status" value="1"/>
</dbReference>
<dbReference type="SUPFAM" id="SSF52374">
    <property type="entry name" value="Nucleotidylyl transferase"/>
    <property type="match status" value="1"/>
</dbReference>
<dbReference type="InterPro" id="IPR004821">
    <property type="entry name" value="Cyt_trans-like"/>
</dbReference>
<dbReference type="FunFam" id="3.40.50.620:FF:000021">
    <property type="entry name" value="Riboflavin biosynthesis protein"/>
    <property type="match status" value="1"/>
</dbReference>
<keyword evidence="7 15" id="KW-0548">Nucleotidyltransferase</keyword>
<dbReference type="InterPro" id="IPR014729">
    <property type="entry name" value="Rossmann-like_a/b/a_fold"/>
</dbReference>
<keyword evidence="6 15" id="KW-0808">Transferase</keyword>
<evidence type="ECO:0000256" key="8">
    <source>
        <dbReference type="ARBA" id="ARBA00022741"/>
    </source>
</evidence>
<dbReference type="GO" id="GO:0009398">
    <property type="term" value="P:FMN biosynthetic process"/>
    <property type="evidence" value="ECO:0007669"/>
    <property type="project" value="UniProtKB-UniRule"/>
</dbReference>
<dbReference type="InterPro" id="IPR015865">
    <property type="entry name" value="Riboflavin_kinase_bac/euk"/>
</dbReference>
<comment type="pathway">
    <text evidence="2 15">Cofactor biosynthesis; FAD biosynthesis; FAD from FMN: step 1/1.</text>
</comment>
<evidence type="ECO:0000256" key="9">
    <source>
        <dbReference type="ARBA" id="ARBA00022777"/>
    </source>
</evidence>
<name>A0A173LWZ9_9MICO</name>
<comment type="catalytic activity">
    <reaction evidence="14 15">
        <text>FMN + ATP + H(+) = FAD + diphosphate</text>
        <dbReference type="Rhea" id="RHEA:17237"/>
        <dbReference type="ChEBI" id="CHEBI:15378"/>
        <dbReference type="ChEBI" id="CHEBI:30616"/>
        <dbReference type="ChEBI" id="CHEBI:33019"/>
        <dbReference type="ChEBI" id="CHEBI:57692"/>
        <dbReference type="ChEBI" id="CHEBI:58210"/>
        <dbReference type="EC" id="2.7.7.2"/>
    </reaction>
</comment>
<evidence type="ECO:0000256" key="14">
    <source>
        <dbReference type="ARBA" id="ARBA00049494"/>
    </source>
</evidence>
<keyword evidence="4 15" id="KW-0285">Flavoprotein</keyword>
<proteinExistence type="inferred from homology"/>
<sequence length="313" mass="34021">MERWYSLSEVPAGWGPSAVTIGKFDGVHLGHREILRQLRELADSRGLASTLITFDRHPAEVTAPDAAPLEILSDAERLDLIAQQGVTAALVLPFDQELAAVSPREFVTEILLGTLNAKAVLVGHDFRFGANAQGTVELLTELGHELGFDVVLIEDVKEDGHGRISSSHIRELISAGEVAQATELLGSYPRVSGEVVHGHKRGRELGFPTANIGHDARIVIPGDGVYAGWFVDEGKRYPAAISVGTNPTFEGNMSRTVEAYLLDENLDLYGHMATVEFVARIRGMVAFNGVEELVKQMHDDVRITRELVGSGKQ</sequence>
<evidence type="ECO:0000256" key="1">
    <source>
        <dbReference type="ARBA" id="ARBA00002121"/>
    </source>
</evidence>
<dbReference type="NCBIfam" id="TIGR00083">
    <property type="entry name" value="ribF"/>
    <property type="match status" value="1"/>
</dbReference>
<dbReference type="PANTHER" id="PTHR22749:SF6">
    <property type="entry name" value="RIBOFLAVIN KINASE"/>
    <property type="match status" value="1"/>
</dbReference>
<dbReference type="Pfam" id="PF01687">
    <property type="entry name" value="Flavokinase"/>
    <property type="match status" value="1"/>
</dbReference>
<dbReference type="CDD" id="cd02064">
    <property type="entry name" value="FAD_synthetase_N"/>
    <property type="match status" value="1"/>
</dbReference>
<evidence type="ECO:0000256" key="13">
    <source>
        <dbReference type="ARBA" id="ARBA00047880"/>
    </source>
</evidence>
<keyword evidence="5 15" id="KW-0288">FMN</keyword>
<keyword evidence="10 15" id="KW-0274">FAD</keyword>
<accession>A0A173LWZ9</accession>
<keyword evidence="11 15" id="KW-0067">ATP-binding</keyword>
<dbReference type="Proteomes" id="UP000243847">
    <property type="component" value="Chromosome sequence1"/>
</dbReference>
<dbReference type="PIRSF" id="PIRSF004491">
    <property type="entry name" value="FAD_Synth"/>
    <property type="match status" value="1"/>
</dbReference>
<keyword evidence="8 15" id="KW-0547">Nucleotide-binding</keyword>
<dbReference type="EC" id="2.7.1.26" evidence="15"/>
<dbReference type="InterPro" id="IPR015864">
    <property type="entry name" value="FAD_synthase"/>
</dbReference>
<organism evidence="17 18">
    <name type="scientific">Aurantimicrobium minutum</name>
    <dbReference type="NCBI Taxonomy" id="708131"/>
    <lineage>
        <taxon>Bacteria</taxon>
        <taxon>Bacillati</taxon>
        <taxon>Actinomycetota</taxon>
        <taxon>Actinomycetes</taxon>
        <taxon>Micrococcales</taxon>
        <taxon>Microbacteriaceae</taxon>
        <taxon>Aurantimicrobium</taxon>
    </lineage>
</organism>
<evidence type="ECO:0000256" key="10">
    <source>
        <dbReference type="ARBA" id="ARBA00022827"/>
    </source>
</evidence>
<comment type="catalytic activity">
    <reaction evidence="13 15">
        <text>riboflavin + ATP = FMN + ADP + H(+)</text>
        <dbReference type="Rhea" id="RHEA:14357"/>
        <dbReference type="ChEBI" id="CHEBI:15378"/>
        <dbReference type="ChEBI" id="CHEBI:30616"/>
        <dbReference type="ChEBI" id="CHEBI:57986"/>
        <dbReference type="ChEBI" id="CHEBI:58210"/>
        <dbReference type="ChEBI" id="CHEBI:456216"/>
        <dbReference type="EC" id="2.7.1.26"/>
    </reaction>
</comment>
<comment type="pathway">
    <text evidence="3 15">Cofactor biosynthesis; FMN biosynthesis; FMN from riboflavin (ATP route): step 1/1.</text>
</comment>
<dbReference type="EMBL" id="AP017457">
    <property type="protein sequence ID" value="BAU99374.1"/>
    <property type="molecule type" value="Genomic_DNA"/>
</dbReference>
<evidence type="ECO:0000256" key="7">
    <source>
        <dbReference type="ARBA" id="ARBA00022695"/>
    </source>
</evidence>
<dbReference type="GO" id="GO:0008531">
    <property type="term" value="F:riboflavin kinase activity"/>
    <property type="evidence" value="ECO:0007669"/>
    <property type="project" value="UniProtKB-UniRule"/>
</dbReference>
<dbReference type="InterPro" id="IPR023468">
    <property type="entry name" value="Riboflavin_kinase"/>
</dbReference>
<dbReference type="InterPro" id="IPR002606">
    <property type="entry name" value="Riboflavin_kinase_bac"/>
</dbReference>
<dbReference type="Pfam" id="PF06574">
    <property type="entry name" value="FAD_syn"/>
    <property type="match status" value="1"/>
</dbReference>
<dbReference type="EC" id="2.7.7.2" evidence="15"/>
<dbReference type="KEGG" id="amin:AUMI_18320"/>
<reference evidence="17 18" key="1">
    <citation type="journal article" date="2016" name="Genome Announc.">
        <title>Complete Genome Sequence of Aurantimicrobium minutum Type Strain KNCT, a Planktonic Ultramicrobacterium Isolated from River Water.</title>
        <authorList>
            <person name="Nakai R."/>
            <person name="Fujisawa T."/>
            <person name="Nakamura Y."/>
            <person name="Nishide H."/>
            <person name="Uchiyama I."/>
            <person name="Baba T."/>
            <person name="Toyoda A."/>
            <person name="Fujiyama A."/>
            <person name="Naganuma T."/>
            <person name="Niki H."/>
        </authorList>
    </citation>
    <scope>NUCLEOTIDE SEQUENCE [LARGE SCALE GENOMIC DNA]</scope>
    <source>
        <strain evidence="17 18">KNC</strain>
    </source>
</reference>
<gene>
    <name evidence="17" type="ORF">AUMI_18320</name>
</gene>
<keyword evidence="9 15" id="KW-0418">Kinase</keyword>
<feature type="domain" description="Riboflavin kinase" evidence="16">
    <location>
        <begin position="184"/>
        <end position="309"/>
    </location>
</feature>
<evidence type="ECO:0000313" key="17">
    <source>
        <dbReference type="EMBL" id="BAU99374.1"/>
    </source>
</evidence>
<evidence type="ECO:0000256" key="2">
    <source>
        <dbReference type="ARBA" id="ARBA00004726"/>
    </source>
</evidence>
<dbReference type="SUPFAM" id="SSF82114">
    <property type="entry name" value="Riboflavin kinase-like"/>
    <property type="match status" value="1"/>
</dbReference>
<dbReference type="UniPathway" id="UPA00277">
    <property type="reaction ID" value="UER00407"/>
</dbReference>
<comment type="similarity">
    <text evidence="15">Belongs to the ribF family.</text>
</comment>
<evidence type="ECO:0000256" key="5">
    <source>
        <dbReference type="ARBA" id="ARBA00022643"/>
    </source>
</evidence>
<dbReference type="GO" id="GO:0005524">
    <property type="term" value="F:ATP binding"/>
    <property type="evidence" value="ECO:0007669"/>
    <property type="project" value="UniProtKB-UniRule"/>
</dbReference>
<dbReference type="NCBIfam" id="NF004160">
    <property type="entry name" value="PRK05627.1-3"/>
    <property type="match status" value="1"/>
</dbReference>
<evidence type="ECO:0000313" key="18">
    <source>
        <dbReference type="Proteomes" id="UP000243847"/>
    </source>
</evidence>
<evidence type="ECO:0000256" key="4">
    <source>
        <dbReference type="ARBA" id="ARBA00022630"/>
    </source>
</evidence>
<evidence type="ECO:0000256" key="6">
    <source>
        <dbReference type="ARBA" id="ARBA00022679"/>
    </source>
</evidence>